<evidence type="ECO:0000256" key="1">
    <source>
        <dbReference type="SAM" id="Coils"/>
    </source>
</evidence>
<proteinExistence type="predicted"/>
<feature type="compositionally biased region" description="Low complexity" evidence="2">
    <location>
        <begin position="337"/>
        <end position="347"/>
    </location>
</feature>
<evidence type="ECO:0000313" key="3">
    <source>
        <dbReference type="EMBL" id="SMP78168.1"/>
    </source>
</evidence>
<keyword evidence="4" id="KW-1185">Reference proteome</keyword>
<sequence length="867" mass="95329">MFRFLKRVFKREPVSEAPVVTESVKAEQADRAEQQRQARQAALEQAIALAHDETAATAFILQSDYPDARRQAAQHLHSRACLEQVLQAMRNTDRRVARLMQQRLDALDQEEKRAAQADDAIAQAERLVQLPLLMVNQVTELDHAWRRIGDAPAPQRERFDASREQLRQRLQAQTELQRALLDAGTALTRLIEAAPAMPAAEASQQLETLEASIATHLASPEAGSLPKARVQAVQEQAAQLKAQLGKQLAAQAQREEALQARLAALDAWEAQAGQDAAQLDDAALRVTWQSLPGVSDAPELDQRFDALAATVRAARRPAEAERPAPASMKTPAPAPVSAQDQAEARAAMDAALGAMESALEEGSLQAAAEQDRALRAMDFKTMRPGEEALSRLSRLRAELARLQGWARWGGNVSREELLKAAQDLATQEMAVAERATKVGSLRERWKSLDASAGPASRDAWLRFDAACTEAYAPVAEHFRQLAEERRQNLDHAAALTAEVSAHAESLGLEGEPSAVDWKGVAAYVSRATQSWQKLGPIERRERKAAEAAFGAALDLLRKPLAAQQQREVARRESLIAEVEALDAGAPRVTDTLKAIQERWQEQARALPLSRADEQALWQRFRHACDALFAERKESARTLDAERQQHLERRQALCATLEAAVDAPVATLGQLLRDSAAAWREIGPVPRAAQQQIDDRYDAATAALRQRVDQARQAAADAQAALLQQKFALCRQAEQALVDGALDDARREALQEAWRALPALGGGNERIMAARFEAAIAGTDAGRDALHRNRDLVMEEILQMEIRLGVESPPELSQERLKQQIQVLQSSLRSGQRPVEPQQMLMQLCAQPALLDDAAAARVERLIRQAQS</sequence>
<evidence type="ECO:0000256" key="2">
    <source>
        <dbReference type="SAM" id="MobiDB-lite"/>
    </source>
</evidence>
<feature type="coiled-coil region" evidence="1">
    <location>
        <begin position="82"/>
        <end position="127"/>
    </location>
</feature>
<dbReference type="Proteomes" id="UP001158049">
    <property type="component" value="Unassembled WGS sequence"/>
</dbReference>
<dbReference type="InterPro" id="IPR007139">
    <property type="entry name" value="DUF349"/>
</dbReference>
<feature type="region of interest" description="Disordered" evidence="2">
    <location>
        <begin position="315"/>
        <end position="347"/>
    </location>
</feature>
<reference evidence="3 4" key="1">
    <citation type="submission" date="2017-05" db="EMBL/GenBank/DDBJ databases">
        <authorList>
            <person name="Varghese N."/>
            <person name="Submissions S."/>
        </authorList>
    </citation>
    <scope>NUCLEOTIDE SEQUENCE [LARGE SCALE GENOMIC DNA]</scope>
    <source>
        <strain evidence="3 4">DSM 26001</strain>
    </source>
</reference>
<accession>A0ABY1QRG0</accession>
<dbReference type="RefSeq" id="WP_283445044.1">
    <property type="nucleotide sequence ID" value="NZ_FXUL01000028.1"/>
</dbReference>
<evidence type="ECO:0008006" key="5">
    <source>
        <dbReference type="Google" id="ProtNLM"/>
    </source>
</evidence>
<name>A0ABY1QRG0_9BURK</name>
<organism evidence="3 4">
    <name type="scientific">Noviherbaspirillum suwonense</name>
    <dbReference type="NCBI Taxonomy" id="1224511"/>
    <lineage>
        <taxon>Bacteria</taxon>
        <taxon>Pseudomonadati</taxon>
        <taxon>Pseudomonadota</taxon>
        <taxon>Betaproteobacteria</taxon>
        <taxon>Burkholderiales</taxon>
        <taxon>Oxalobacteraceae</taxon>
        <taxon>Noviherbaspirillum</taxon>
    </lineage>
</organism>
<protein>
    <recommendedName>
        <fullName evidence="5">DUF349 domain-containing protein</fullName>
    </recommendedName>
</protein>
<gene>
    <name evidence="3" type="ORF">SAMN06295970_12813</name>
</gene>
<evidence type="ECO:0000313" key="4">
    <source>
        <dbReference type="Proteomes" id="UP001158049"/>
    </source>
</evidence>
<dbReference type="Pfam" id="PF03993">
    <property type="entry name" value="DUF349"/>
    <property type="match status" value="2"/>
</dbReference>
<keyword evidence="1" id="KW-0175">Coiled coil</keyword>
<comment type="caution">
    <text evidence="3">The sequence shown here is derived from an EMBL/GenBank/DDBJ whole genome shotgun (WGS) entry which is preliminary data.</text>
</comment>
<dbReference type="EMBL" id="FXUL01000028">
    <property type="protein sequence ID" value="SMP78168.1"/>
    <property type="molecule type" value="Genomic_DNA"/>
</dbReference>